<protein>
    <recommendedName>
        <fullName evidence="5 13">Malto-oligosyltrehalose trehalohydrolase</fullName>
        <shortName evidence="14">MTHase</shortName>
        <ecNumber evidence="4 13">3.2.1.141</ecNumber>
    </recommendedName>
    <alternativeName>
        <fullName evidence="11 14">4-alpha-D-((1-&gt;4)-alpha-D-glucano)trehalose trehalohydrolase</fullName>
    </alternativeName>
    <alternativeName>
        <fullName evidence="10 14">Maltooligosyl trehalose trehalohydrolase</fullName>
    </alternativeName>
</protein>
<organism evidence="19 20">
    <name type="scientific">Methylomicrobium album BG8</name>
    <dbReference type="NCBI Taxonomy" id="686340"/>
    <lineage>
        <taxon>Bacteria</taxon>
        <taxon>Pseudomonadati</taxon>
        <taxon>Pseudomonadota</taxon>
        <taxon>Gammaproteobacteria</taxon>
        <taxon>Methylococcales</taxon>
        <taxon>Methylococcaceae</taxon>
        <taxon>Methylomicrobium</taxon>
    </lineage>
</organism>
<dbReference type="InterPro" id="IPR017853">
    <property type="entry name" value="GH"/>
</dbReference>
<dbReference type="InterPro" id="IPR006047">
    <property type="entry name" value="GH13_cat_dom"/>
</dbReference>
<evidence type="ECO:0000256" key="7">
    <source>
        <dbReference type="ARBA" id="ARBA00022801"/>
    </source>
</evidence>
<accession>H8GNB5</accession>
<dbReference type="InterPro" id="IPR013783">
    <property type="entry name" value="Ig-like_fold"/>
</dbReference>
<feature type="domain" description="Glycosyl hydrolase family 13 catalytic" evidence="18">
    <location>
        <begin position="123"/>
        <end position="468"/>
    </location>
</feature>
<comment type="similarity">
    <text evidence="3 14">Belongs to the glycosyl hydrolase 13 family.</text>
</comment>
<dbReference type="CDD" id="cd11325">
    <property type="entry name" value="AmyAc_GTHase"/>
    <property type="match status" value="1"/>
</dbReference>
<evidence type="ECO:0000256" key="14">
    <source>
        <dbReference type="PIRNR" id="PIRNR006337"/>
    </source>
</evidence>
<dbReference type="PANTHER" id="PTHR43651:SF11">
    <property type="entry name" value="MALTO-OLIGOSYLTREHALOSE TREHALOHYDROLASE"/>
    <property type="match status" value="1"/>
</dbReference>
<dbReference type="PIRSF" id="PIRSF006337">
    <property type="entry name" value="Trehalose_TreZ"/>
    <property type="match status" value="1"/>
</dbReference>
<dbReference type="Pfam" id="PF00128">
    <property type="entry name" value="Alpha-amylase"/>
    <property type="match status" value="1"/>
</dbReference>
<evidence type="ECO:0000256" key="4">
    <source>
        <dbReference type="ARBA" id="ARBA00012268"/>
    </source>
</evidence>
<dbReference type="GO" id="GO:0005992">
    <property type="term" value="P:trehalose biosynthetic process"/>
    <property type="evidence" value="ECO:0007669"/>
    <property type="project" value="UniProtKB-UniRule"/>
</dbReference>
<dbReference type="NCBIfam" id="TIGR02402">
    <property type="entry name" value="trehalose_TreZ"/>
    <property type="match status" value="1"/>
</dbReference>
<feature type="site" description="Transition state stabilizer" evidence="17">
    <location>
        <position position="402"/>
    </location>
</feature>
<evidence type="ECO:0000256" key="5">
    <source>
        <dbReference type="ARBA" id="ARBA00015938"/>
    </source>
</evidence>
<dbReference type="InterPro" id="IPR044901">
    <property type="entry name" value="Trehalose_TreZ_E-set_sf"/>
</dbReference>
<dbReference type="Gene3D" id="2.60.40.10">
    <property type="entry name" value="Immunoglobulins"/>
    <property type="match status" value="1"/>
</dbReference>
<comment type="catalytic activity">
    <reaction evidence="12 14">
        <text>hydrolysis of (1-&gt;4)-alpha-D-glucosidic linkage in 4-alpha-D-[(1-&gt;4)-alpha-D-glucanosyl]n trehalose to yield trehalose and (1-&gt;4)-alpha-D-glucan.</text>
        <dbReference type="EC" id="3.2.1.141"/>
    </reaction>
</comment>
<evidence type="ECO:0000256" key="6">
    <source>
        <dbReference type="ARBA" id="ARBA00022490"/>
    </source>
</evidence>
<keyword evidence="9 14" id="KW-0326">Glycosidase</keyword>
<keyword evidence="6" id="KW-0963">Cytoplasm</keyword>
<dbReference type="InterPro" id="IPR012768">
    <property type="entry name" value="Trehalose_TreZ"/>
</dbReference>
<evidence type="ECO:0000256" key="12">
    <source>
        <dbReference type="ARBA" id="ARBA00034013"/>
    </source>
</evidence>
<dbReference type="SUPFAM" id="SSF51445">
    <property type="entry name" value="(Trans)glycosidases"/>
    <property type="match status" value="1"/>
</dbReference>
<dbReference type="AlphaFoldDB" id="H8GNB5"/>
<dbReference type="InterPro" id="IPR014756">
    <property type="entry name" value="Ig_E-set"/>
</dbReference>
<feature type="binding site" evidence="16">
    <location>
        <begin position="266"/>
        <end position="271"/>
    </location>
    <ligand>
        <name>substrate</name>
    </ligand>
</feature>
<dbReference type="SUPFAM" id="SSF81296">
    <property type="entry name" value="E set domains"/>
    <property type="match status" value="1"/>
</dbReference>
<evidence type="ECO:0000256" key="1">
    <source>
        <dbReference type="ARBA" id="ARBA00004496"/>
    </source>
</evidence>
<dbReference type="PANTHER" id="PTHR43651">
    <property type="entry name" value="1,4-ALPHA-GLUCAN-BRANCHING ENZYME"/>
    <property type="match status" value="1"/>
</dbReference>
<dbReference type="SMART" id="SM00642">
    <property type="entry name" value="Aamy"/>
    <property type="match status" value="1"/>
</dbReference>
<comment type="subcellular location">
    <subcellularLocation>
        <location evidence="1 15">Cytoplasm</location>
    </subcellularLocation>
</comment>
<dbReference type="GO" id="GO:0033942">
    <property type="term" value="F:4-alpha-D-(1-&gt;4)-alpha-D-glucanotrehalose trehalohydrolase activity"/>
    <property type="evidence" value="ECO:0007669"/>
    <property type="project" value="UniProtKB-EC"/>
</dbReference>
<dbReference type="STRING" id="686340.Metal_0493"/>
<dbReference type="Gene3D" id="3.20.20.80">
    <property type="entry name" value="Glycosidases"/>
    <property type="match status" value="1"/>
</dbReference>
<evidence type="ECO:0000256" key="11">
    <source>
        <dbReference type="ARBA" id="ARBA00033284"/>
    </source>
</evidence>
<dbReference type="eggNOG" id="COG0296">
    <property type="taxonomic scope" value="Bacteria"/>
</dbReference>
<dbReference type="Pfam" id="PF02922">
    <property type="entry name" value="CBM_48"/>
    <property type="match status" value="1"/>
</dbReference>
<dbReference type="EMBL" id="CM001475">
    <property type="protein sequence ID" value="EIC28344.1"/>
    <property type="molecule type" value="Genomic_DNA"/>
</dbReference>
<evidence type="ECO:0000256" key="13">
    <source>
        <dbReference type="NCBIfam" id="TIGR02402"/>
    </source>
</evidence>
<keyword evidence="20" id="KW-1185">Reference proteome</keyword>
<dbReference type="GO" id="GO:0005737">
    <property type="term" value="C:cytoplasm"/>
    <property type="evidence" value="ECO:0007669"/>
    <property type="project" value="UniProtKB-SubCell"/>
</dbReference>
<feature type="binding site" evidence="16">
    <location>
        <begin position="330"/>
        <end position="334"/>
    </location>
    <ligand>
        <name>substrate</name>
    </ligand>
</feature>
<keyword evidence="7 14" id="KW-0378">Hydrolase</keyword>
<dbReference type="Gene3D" id="1.10.10.760">
    <property type="entry name" value="E-set domains of sugar-utilizing enzymes"/>
    <property type="match status" value="1"/>
</dbReference>
<dbReference type="CDD" id="cd02853">
    <property type="entry name" value="E_set_MTHase_like_N"/>
    <property type="match status" value="1"/>
</dbReference>
<evidence type="ECO:0000313" key="20">
    <source>
        <dbReference type="Proteomes" id="UP000005090"/>
    </source>
</evidence>
<evidence type="ECO:0000256" key="3">
    <source>
        <dbReference type="ARBA" id="ARBA00008061"/>
    </source>
</evidence>
<evidence type="ECO:0000313" key="19">
    <source>
        <dbReference type="EMBL" id="EIC28344.1"/>
    </source>
</evidence>
<dbReference type="Pfam" id="PF11941">
    <property type="entry name" value="DUF3459"/>
    <property type="match status" value="1"/>
</dbReference>
<keyword evidence="8" id="KW-0119">Carbohydrate metabolism</keyword>
<evidence type="ECO:0000256" key="10">
    <source>
        <dbReference type="ARBA" id="ARBA00032057"/>
    </source>
</evidence>
<evidence type="ECO:0000256" key="8">
    <source>
        <dbReference type="ARBA" id="ARBA00023277"/>
    </source>
</evidence>
<dbReference type="HOGENOM" id="CLU_020726_0_0_6"/>
<evidence type="ECO:0000256" key="17">
    <source>
        <dbReference type="PIRSR" id="PIRSR006337-3"/>
    </source>
</evidence>
<sequence>MAGTKRSHLMPFGTRLLDDGRVNFRLWAPGADKVELCLQGDAPEVRLHMAAEDEGWYGITTELAGTGFYYQYLIDGKHHVPDPASRYQPQDVHGSSQVIDPAAWQWQDHHWQGRTWESAVFYELHVGAFSGEGNFAGVRKQLDYLADLGVTAIQLMPVADFFGRRNWGYDGVLPFAPASCYGTPDELKELVDAAHAKGLMIFNDVVYNHFGPEGNYLRFYAPEFFTPDQDTAWGNAINFGQSHWVRRYFIHNALYWLEEYHFDGLRFDAAHSIFDHRNPHFLEELADAVRQGPGCDRHVYLVLENDNNAGHYLRRGKNSPPHYFDAQWNDDMHHVLHVLLTGETFGFYRDYRDRTMHLLGRCLTQGFAYQGETSPYRAGQPRGEPSPDLPLTAFIAFLQNHDQVGNRLQGRRITELCPAEAVRAATAIVLLAPSLPLLFMGEEWACTRPFPYFIDFPEELGRQVAEGRRQEFADFPEFEGETAPGAPPSPNALPTYQSAILHWEEITLLPHRQWLDFHRELLRIRKREIIPRLHGVTGKQARYRLIADRSLQVQWQLNGGAMLTLTANLGAIEANAECPAAGRVLYASAGEPQETLRQGKLPPWSVLFCLEEPDDDRVDSRLSASPRK</sequence>
<feature type="binding site" evidence="16">
    <location>
        <begin position="401"/>
        <end position="406"/>
    </location>
    <ligand>
        <name>substrate</name>
    </ligand>
</feature>
<name>H8GNB5_METAL</name>
<evidence type="ECO:0000259" key="18">
    <source>
        <dbReference type="SMART" id="SM00642"/>
    </source>
</evidence>
<comment type="pathway">
    <text evidence="2 14">Glycan biosynthesis; trehalose biosynthesis.</text>
</comment>
<evidence type="ECO:0000256" key="9">
    <source>
        <dbReference type="ARBA" id="ARBA00023295"/>
    </source>
</evidence>
<dbReference type="UniPathway" id="UPA00299"/>
<dbReference type="InterPro" id="IPR004193">
    <property type="entry name" value="Glyco_hydro_13_N"/>
</dbReference>
<feature type="active site" description="Nucleophile" evidence="15">
    <location>
        <position position="268"/>
    </location>
</feature>
<evidence type="ECO:0000256" key="2">
    <source>
        <dbReference type="ARBA" id="ARBA00005199"/>
    </source>
</evidence>
<dbReference type="EC" id="3.2.1.141" evidence="4 13"/>
<gene>
    <name evidence="19" type="ORF">Metal_0493</name>
</gene>
<dbReference type="Proteomes" id="UP000005090">
    <property type="component" value="Chromosome"/>
</dbReference>
<evidence type="ECO:0000256" key="16">
    <source>
        <dbReference type="PIRSR" id="PIRSR006337-2"/>
    </source>
</evidence>
<reference evidence="19 20" key="1">
    <citation type="journal article" date="2013" name="Genome Announc.">
        <title>Genome Sequence of the Obligate Gammaproteobacterial Methanotroph Methylomicrobium album Strain BG8.</title>
        <authorList>
            <person name="Kits K.D."/>
            <person name="Kalyuzhnaya M.G."/>
            <person name="Klotz M.G."/>
            <person name="Jetten M.S."/>
            <person name="Op den Camp H.J."/>
            <person name="Vuilleumier S."/>
            <person name="Bringel F."/>
            <person name="Dispirito A.A."/>
            <person name="Murrell J.C."/>
            <person name="Bruce D."/>
            <person name="Cheng J.F."/>
            <person name="Copeland A."/>
            <person name="Goodwin L."/>
            <person name="Hauser L."/>
            <person name="Lajus A."/>
            <person name="Land M.L."/>
            <person name="Lapidus A."/>
            <person name="Lucas S."/>
            <person name="Medigue C."/>
            <person name="Pitluck S."/>
            <person name="Woyke T."/>
            <person name="Zeytun A."/>
            <person name="Stein L.Y."/>
        </authorList>
    </citation>
    <scope>NUCLEOTIDE SEQUENCE [LARGE SCALE GENOMIC DNA]</scope>
    <source>
        <strain evidence="19 20">BG8</strain>
    </source>
</reference>
<dbReference type="InterPro" id="IPR022567">
    <property type="entry name" value="DUF3459"/>
</dbReference>
<evidence type="ECO:0000256" key="15">
    <source>
        <dbReference type="PIRSR" id="PIRSR006337-1"/>
    </source>
</evidence>
<proteinExistence type="inferred from homology"/>
<feature type="active site" description="Proton donor" evidence="15">
    <location>
        <position position="304"/>
    </location>
</feature>